<evidence type="ECO:0000259" key="6">
    <source>
        <dbReference type="PROSITE" id="PS50043"/>
    </source>
</evidence>
<organism evidence="7 8">
    <name type="scientific">Paenimyroides baculatum</name>
    <dbReference type="NCBI Taxonomy" id="2608000"/>
    <lineage>
        <taxon>Bacteria</taxon>
        <taxon>Pseudomonadati</taxon>
        <taxon>Bacteroidota</taxon>
        <taxon>Flavobacteriia</taxon>
        <taxon>Flavobacteriales</taxon>
        <taxon>Flavobacteriaceae</taxon>
        <taxon>Paenimyroides</taxon>
    </lineage>
</organism>
<dbReference type="EMBL" id="VWSG01000018">
    <property type="protein sequence ID" value="KAA5531722.1"/>
    <property type="molecule type" value="Genomic_DNA"/>
</dbReference>
<name>A0A5M6CD11_9FLAO</name>
<keyword evidence="2" id="KW-0238">DNA-binding</keyword>
<evidence type="ECO:0000313" key="7">
    <source>
        <dbReference type="EMBL" id="KAA5531722.1"/>
    </source>
</evidence>
<keyword evidence="5" id="KW-1133">Transmembrane helix</keyword>
<evidence type="ECO:0000256" key="2">
    <source>
        <dbReference type="ARBA" id="ARBA00023125"/>
    </source>
</evidence>
<protein>
    <submittedName>
        <fullName evidence="7">LuxR family transcriptional regulator</fullName>
    </submittedName>
</protein>
<keyword evidence="4" id="KW-0175">Coiled coil</keyword>
<evidence type="ECO:0000256" key="4">
    <source>
        <dbReference type="SAM" id="Coils"/>
    </source>
</evidence>
<dbReference type="GO" id="GO:0006355">
    <property type="term" value="P:regulation of DNA-templated transcription"/>
    <property type="evidence" value="ECO:0007669"/>
    <property type="project" value="InterPro"/>
</dbReference>
<comment type="caution">
    <text evidence="7">The sequence shown here is derived from an EMBL/GenBank/DDBJ whole genome shotgun (WGS) entry which is preliminary data.</text>
</comment>
<keyword evidence="1" id="KW-0805">Transcription regulation</keyword>
<gene>
    <name evidence="7" type="ORF">F0460_15365</name>
</gene>
<keyword evidence="5" id="KW-0472">Membrane</keyword>
<reference evidence="7 8" key="1">
    <citation type="submission" date="2019-09" db="EMBL/GenBank/DDBJ databases">
        <title>Genome sequence and assembly of Flavobacterium sp.</title>
        <authorList>
            <person name="Chhetri G."/>
        </authorList>
    </citation>
    <scope>NUCLEOTIDE SEQUENCE [LARGE SCALE GENOMIC DNA]</scope>
    <source>
        <strain evidence="7 8">SNL9</strain>
    </source>
</reference>
<dbReference type="PRINTS" id="PR00038">
    <property type="entry name" value="HTHLUXR"/>
</dbReference>
<dbReference type="InterPro" id="IPR000792">
    <property type="entry name" value="Tscrpt_reg_LuxR_C"/>
</dbReference>
<feature type="coiled-coil region" evidence="4">
    <location>
        <begin position="102"/>
        <end position="132"/>
    </location>
</feature>
<dbReference type="PANTHER" id="PTHR44688:SF16">
    <property type="entry name" value="DNA-BINDING TRANSCRIPTIONAL ACTIVATOR DEVR_DOSR"/>
    <property type="match status" value="1"/>
</dbReference>
<keyword evidence="8" id="KW-1185">Reference proteome</keyword>
<dbReference type="Pfam" id="PF00196">
    <property type="entry name" value="GerE"/>
    <property type="match status" value="1"/>
</dbReference>
<sequence>MGIDIAQKNKNLKYEFYLNEVFKNVFSNNNDAKNALIYQKKCDSLFALYNSNSNSSKIEILEQEIKNKNFDDILGKKQQILIYLFLFSILLILVVLFLLKNYRKYKRQKTTVEKQNQIYQEEIERIKKLAQKDIYVKKEISSFNLTERQLEIIKLIQSGKNNKEIASELFISENTVKYHLKIIYTILQIKYRNELSNFVVN</sequence>
<dbReference type="SMART" id="SM00421">
    <property type="entry name" value="HTH_LUXR"/>
    <property type="match status" value="1"/>
</dbReference>
<dbReference type="GO" id="GO:0003677">
    <property type="term" value="F:DNA binding"/>
    <property type="evidence" value="ECO:0007669"/>
    <property type="project" value="UniProtKB-KW"/>
</dbReference>
<dbReference type="AlphaFoldDB" id="A0A5M6CD11"/>
<proteinExistence type="predicted"/>
<feature type="transmembrane region" description="Helical" evidence="5">
    <location>
        <begin position="80"/>
        <end position="99"/>
    </location>
</feature>
<dbReference type="Proteomes" id="UP000325141">
    <property type="component" value="Unassembled WGS sequence"/>
</dbReference>
<keyword evidence="3" id="KW-0804">Transcription</keyword>
<accession>A0A5M6CD11</accession>
<dbReference type="InterPro" id="IPR036388">
    <property type="entry name" value="WH-like_DNA-bd_sf"/>
</dbReference>
<evidence type="ECO:0000256" key="5">
    <source>
        <dbReference type="SAM" id="Phobius"/>
    </source>
</evidence>
<evidence type="ECO:0000313" key="8">
    <source>
        <dbReference type="Proteomes" id="UP000325141"/>
    </source>
</evidence>
<evidence type="ECO:0000256" key="3">
    <source>
        <dbReference type="ARBA" id="ARBA00023163"/>
    </source>
</evidence>
<dbReference type="InterPro" id="IPR016032">
    <property type="entry name" value="Sig_transdc_resp-reg_C-effctor"/>
</dbReference>
<keyword evidence="5" id="KW-0812">Transmembrane</keyword>
<dbReference type="Gene3D" id="1.10.10.10">
    <property type="entry name" value="Winged helix-like DNA-binding domain superfamily/Winged helix DNA-binding domain"/>
    <property type="match status" value="1"/>
</dbReference>
<dbReference type="PROSITE" id="PS50043">
    <property type="entry name" value="HTH_LUXR_2"/>
    <property type="match status" value="1"/>
</dbReference>
<evidence type="ECO:0000256" key="1">
    <source>
        <dbReference type="ARBA" id="ARBA00023015"/>
    </source>
</evidence>
<dbReference type="PANTHER" id="PTHR44688">
    <property type="entry name" value="DNA-BINDING TRANSCRIPTIONAL ACTIVATOR DEVR_DOSR"/>
    <property type="match status" value="1"/>
</dbReference>
<dbReference type="CDD" id="cd06170">
    <property type="entry name" value="LuxR_C_like"/>
    <property type="match status" value="1"/>
</dbReference>
<feature type="domain" description="HTH luxR-type" evidence="6">
    <location>
        <begin position="138"/>
        <end position="201"/>
    </location>
</feature>
<dbReference type="SUPFAM" id="SSF46894">
    <property type="entry name" value="C-terminal effector domain of the bipartite response regulators"/>
    <property type="match status" value="1"/>
</dbReference>